<dbReference type="PANTHER" id="PTHR44051">
    <property type="entry name" value="GLUTATHIONE S-TRANSFERASE-RELATED"/>
    <property type="match status" value="1"/>
</dbReference>
<dbReference type="EMBL" id="CADCVX010000521">
    <property type="protein sequence ID" value="CAA9531339.1"/>
    <property type="molecule type" value="Genomic_DNA"/>
</dbReference>
<dbReference type="PANTHER" id="PTHR44051:SF21">
    <property type="entry name" value="GLUTATHIONE S-TRANSFERASE FAMILY PROTEIN"/>
    <property type="match status" value="1"/>
</dbReference>
<organism evidence="2">
    <name type="scientific">uncultured Sphingomonadaceae bacterium</name>
    <dbReference type="NCBI Taxonomy" id="169976"/>
    <lineage>
        <taxon>Bacteria</taxon>
        <taxon>Pseudomonadati</taxon>
        <taxon>Pseudomonadota</taxon>
        <taxon>Alphaproteobacteria</taxon>
        <taxon>Sphingomonadales</taxon>
        <taxon>Sphingomonadaceae</taxon>
        <taxon>environmental samples</taxon>
    </lineage>
</organism>
<dbReference type="SFLD" id="SFLDG01150">
    <property type="entry name" value="Main.1:_Beta-like"/>
    <property type="match status" value="1"/>
</dbReference>
<dbReference type="SFLD" id="SFLDG00358">
    <property type="entry name" value="Main_(cytGST)"/>
    <property type="match status" value="1"/>
</dbReference>
<feature type="domain" description="GST N-terminal" evidence="1">
    <location>
        <begin position="35"/>
        <end position="115"/>
    </location>
</feature>
<gene>
    <name evidence="2" type="ORF">AVDCRST_MAG91-2966</name>
</gene>
<protein>
    <submittedName>
        <fullName evidence="2">Glutathione S-transferase</fullName>
        <ecNumber evidence="2">2.5.1.18</ecNumber>
    </submittedName>
</protein>
<dbReference type="GO" id="GO:0004364">
    <property type="term" value="F:glutathione transferase activity"/>
    <property type="evidence" value="ECO:0007669"/>
    <property type="project" value="UniProtKB-EC"/>
</dbReference>
<accession>A0A6J4TUI6</accession>
<dbReference type="Pfam" id="PF13409">
    <property type="entry name" value="GST_N_2"/>
    <property type="match status" value="1"/>
</dbReference>
<dbReference type="SFLD" id="SFLDS00019">
    <property type="entry name" value="Glutathione_Transferase_(cytos"/>
    <property type="match status" value="1"/>
</dbReference>
<dbReference type="InterPro" id="IPR004045">
    <property type="entry name" value="Glutathione_S-Trfase_N"/>
</dbReference>
<sequence length="245" mass="26815">REGGLFLISLGDSGTPASPSVRVEVADLDKESGMANSITFYTNPMSRGQIARWMLEEVGEPYETVVLDYGTTMKAPEYLAINPMGKVPAIRHGDVVVTEGAAICAYMADAFPDRGLAPSPGDPLRGSYFRWLFFGAGPVETAVTNNYLNWEPTPEQSMMVGYGSYAKVLDVLEGLVGSQAYLLGERFSALDVYLGSQIAWGIGFGTMEKRPGFEEYVARITDRPAYRRAKEMDQALMPKKETQPA</sequence>
<name>A0A6J4TUI6_9SPHN</name>
<feature type="non-terminal residue" evidence="2">
    <location>
        <position position="1"/>
    </location>
</feature>
<dbReference type="InterPro" id="IPR036249">
    <property type="entry name" value="Thioredoxin-like_sf"/>
</dbReference>
<dbReference type="CDD" id="cd03207">
    <property type="entry name" value="GST_C_8"/>
    <property type="match status" value="1"/>
</dbReference>
<dbReference type="Gene3D" id="3.40.30.10">
    <property type="entry name" value="Glutaredoxin"/>
    <property type="match status" value="1"/>
</dbReference>
<dbReference type="CDD" id="cd03046">
    <property type="entry name" value="GST_N_GTT1_like"/>
    <property type="match status" value="1"/>
</dbReference>
<dbReference type="InterPro" id="IPR036282">
    <property type="entry name" value="Glutathione-S-Trfase_C_sf"/>
</dbReference>
<dbReference type="PROSITE" id="PS50404">
    <property type="entry name" value="GST_NTER"/>
    <property type="match status" value="1"/>
</dbReference>
<evidence type="ECO:0000313" key="2">
    <source>
        <dbReference type="EMBL" id="CAA9531339.1"/>
    </source>
</evidence>
<dbReference type="InterPro" id="IPR040079">
    <property type="entry name" value="Glutathione_S-Trfase"/>
</dbReference>
<keyword evidence="2" id="KW-0808">Transferase</keyword>
<dbReference type="Gene3D" id="1.20.1050.10">
    <property type="match status" value="1"/>
</dbReference>
<dbReference type="EC" id="2.5.1.18" evidence="2"/>
<dbReference type="SUPFAM" id="SSF52833">
    <property type="entry name" value="Thioredoxin-like"/>
    <property type="match status" value="1"/>
</dbReference>
<proteinExistence type="predicted"/>
<dbReference type="SUPFAM" id="SSF47616">
    <property type="entry name" value="GST C-terminal domain-like"/>
    <property type="match status" value="1"/>
</dbReference>
<reference evidence="2" key="1">
    <citation type="submission" date="2020-02" db="EMBL/GenBank/DDBJ databases">
        <authorList>
            <person name="Meier V. D."/>
        </authorList>
    </citation>
    <scope>NUCLEOTIDE SEQUENCE</scope>
    <source>
        <strain evidence="2">AVDCRST_MAG91</strain>
    </source>
</reference>
<dbReference type="AlphaFoldDB" id="A0A6J4TUI6"/>
<evidence type="ECO:0000259" key="1">
    <source>
        <dbReference type="PROSITE" id="PS50404"/>
    </source>
</evidence>